<evidence type="ECO:0000256" key="3">
    <source>
        <dbReference type="ARBA" id="ARBA00022692"/>
    </source>
</evidence>
<dbReference type="InterPro" id="IPR011701">
    <property type="entry name" value="MFS"/>
</dbReference>
<keyword evidence="9" id="KW-1185">Reference proteome</keyword>
<feature type="transmembrane region" description="Helical" evidence="6">
    <location>
        <begin position="275"/>
        <end position="295"/>
    </location>
</feature>
<dbReference type="GO" id="GO:0022857">
    <property type="term" value="F:transmembrane transporter activity"/>
    <property type="evidence" value="ECO:0007669"/>
    <property type="project" value="InterPro"/>
</dbReference>
<feature type="transmembrane region" description="Helical" evidence="6">
    <location>
        <begin position="83"/>
        <end position="105"/>
    </location>
</feature>
<dbReference type="OrthoDB" id="1935484at2759"/>
<evidence type="ECO:0000313" key="9">
    <source>
        <dbReference type="Proteomes" id="UP000070544"/>
    </source>
</evidence>
<dbReference type="GO" id="GO:0016020">
    <property type="term" value="C:membrane"/>
    <property type="evidence" value="ECO:0007669"/>
    <property type="project" value="UniProtKB-SubCell"/>
</dbReference>
<keyword evidence="4 6" id="KW-1133">Transmembrane helix</keyword>
<keyword evidence="2" id="KW-0813">Transport</keyword>
<dbReference type="Gene3D" id="1.20.1250.20">
    <property type="entry name" value="MFS general substrate transporter like domains"/>
    <property type="match status" value="2"/>
</dbReference>
<keyword evidence="3 6" id="KW-0812">Transmembrane</keyword>
<dbReference type="Pfam" id="PF07690">
    <property type="entry name" value="MFS_1"/>
    <property type="match status" value="1"/>
</dbReference>
<reference evidence="8 9" key="1">
    <citation type="journal article" date="2015" name="Genome Biol. Evol.">
        <title>Phylogenomic analyses indicate that early fungi evolved digesting cell walls of algal ancestors of land plants.</title>
        <authorList>
            <person name="Chang Y."/>
            <person name="Wang S."/>
            <person name="Sekimoto S."/>
            <person name="Aerts A.L."/>
            <person name="Choi C."/>
            <person name="Clum A."/>
            <person name="LaButti K.M."/>
            <person name="Lindquist E.A."/>
            <person name="Yee Ngan C."/>
            <person name="Ohm R.A."/>
            <person name="Salamov A.A."/>
            <person name="Grigoriev I.V."/>
            <person name="Spatafora J.W."/>
            <person name="Berbee M.L."/>
        </authorList>
    </citation>
    <scope>NUCLEOTIDE SEQUENCE [LARGE SCALE GENOMIC DNA]</scope>
    <source>
        <strain evidence="8 9">JEL478</strain>
    </source>
</reference>
<dbReference type="AlphaFoldDB" id="A0A139AHB1"/>
<feature type="domain" description="Major facilitator superfamily (MFS) profile" evidence="7">
    <location>
        <begin position="38"/>
        <end position="460"/>
    </location>
</feature>
<dbReference type="SUPFAM" id="SSF103473">
    <property type="entry name" value="MFS general substrate transporter"/>
    <property type="match status" value="1"/>
</dbReference>
<evidence type="ECO:0000256" key="1">
    <source>
        <dbReference type="ARBA" id="ARBA00004141"/>
    </source>
</evidence>
<dbReference type="EMBL" id="KQ965756">
    <property type="protein sequence ID" value="KXS16089.1"/>
    <property type="molecule type" value="Genomic_DNA"/>
</dbReference>
<feature type="transmembrane region" description="Helical" evidence="6">
    <location>
        <begin position="435"/>
        <end position="456"/>
    </location>
</feature>
<dbReference type="FunFam" id="1.20.1250.20:FF:000013">
    <property type="entry name" value="MFS general substrate transporter"/>
    <property type="match status" value="1"/>
</dbReference>
<organism evidence="8 9">
    <name type="scientific">Gonapodya prolifera (strain JEL478)</name>
    <name type="common">Monoblepharis prolifera</name>
    <dbReference type="NCBI Taxonomy" id="1344416"/>
    <lineage>
        <taxon>Eukaryota</taxon>
        <taxon>Fungi</taxon>
        <taxon>Fungi incertae sedis</taxon>
        <taxon>Chytridiomycota</taxon>
        <taxon>Chytridiomycota incertae sedis</taxon>
        <taxon>Monoblepharidomycetes</taxon>
        <taxon>Monoblepharidales</taxon>
        <taxon>Gonapodyaceae</taxon>
        <taxon>Gonapodya</taxon>
    </lineage>
</organism>
<comment type="subcellular location">
    <subcellularLocation>
        <location evidence="1">Membrane</location>
        <topology evidence="1">Multi-pass membrane protein</topology>
    </subcellularLocation>
</comment>
<evidence type="ECO:0000259" key="7">
    <source>
        <dbReference type="PROSITE" id="PS50850"/>
    </source>
</evidence>
<sequence>MESDNRKIQYGDFGKDGYVTRLSAAAQKAALWKIDLHVMPWSALLYLINYLDRTNMGAVKIANNDATPKADPLTQLGLSDTDWQLAISVFFIGYVLFELPSNLVIKKFGPARWISRIMVTWGVCAMCMGFCNNLAGLAVARFFLGVAEAGYFPGMMFYLSIWYSQREFGTRCSLFYCSANLAGAFGGLIAYGVSFMNGLGGYAGWRWIFILEGVPAIICGVLTWWVLPGFPHTVSWLSEEELEWIEHRRGSNAPSAKDKDFDKDEFVAVIKDPHAWLMSVMYFMCNLSGYAWVYWLPTIVRNLGFTSTTATLMTVPPYIVAWFVSLAVTWNSDRMQERVWHMICICLLLLVALILFVTIDPATPRGPGVLYFGSFLASCGVFPFIPLVWAWRTGTTKGTTGGATATALMGAVGNIAGAVSTFIFRSDWAPRYVPSFGICIAGTITVITMILIEHYWSMWEAKRAVKEGPTETDTPLAVGTSEA</sequence>
<name>A0A139AHB1_GONPJ</name>
<evidence type="ECO:0000313" key="8">
    <source>
        <dbReference type="EMBL" id="KXS16089.1"/>
    </source>
</evidence>
<protein>
    <submittedName>
        <fullName evidence="8">MFS general substrate transporter</fullName>
    </submittedName>
</protein>
<accession>A0A139AHB1</accession>
<evidence type="ECO:0000256" key="2">
    <source>
        <dbReference type="ARBA" id="ARBA00022448"/>
    </source>
</evidence>
<feature type="transmembrane region" description="Helical" evidence="6">
    <location>
        <begin position="205"/>
        <end position="227"/>
    </location>
</feature>
<dbReference type="InterPro" id="IPR020846">
    <property type="entry name" value="MFS_dom"/>
</dbReference>
<evidence type="ECO:0000256" key="6">
    <source>
        <dbReference type="SAM" id="Phobius"/>
    </source>
</evidence>
<feature type="transmembrane region" description="Helical" evidence="6">
    <location>
        <begin position="403"/>
        <end position="423"/>
    </location>
</feature>
<dbReference type="STRING" id="1344416.A0A139AHB1"/>
<dbReference type="FunFam" id="1.20.1250.20:FF:000057">
    <property type="entry name" value="MFS general substrate transporter"/>
    <property type="match status" value="1"/>
</dbReference>
<proteinExistence type="predicted"/>
<feature type="transmembrane region" description="Helical" evidence="6">
    <location>
        <begin position="173"/>
        <end position="193"/>
    </location>
</feature>
<feature type="transmembrane region" description="Helical" evidence="6">
    <location>
        <begin position="315"/>
        <end position="332"/>
    </location>
</feature>
<feature type="transmembrane region" description="Helical" evidence="6">
    <location>
        <begin position="117"/>
        <end position="136"/>
    </location>
</feature>
<dbReference type="PROSITE" id="PS50850">
    <property type="entry name" value="MFS"/>
    <property type="match status" value="1"/>
</dbReference>
<feature type="transmembrane region" description="Helical" evidence="6">
    <location>
        <begin position="142"/>
        <end position="161"/>
    </location>
</feature>
<gene>
    <name evidence="8" type="ORF">M427DRAFT_154823</name>
</gene>
<dbReference type="PANTHER" id="PTHR43791">
    <property type="entry name" value="PERMEASE-RELATED"/>
    <property type="match status" value="1"/>
</dbReference>
<feature type="transmembrane region" description="Helical" evidence="6">
    <location>
        <begin position="339"/>
        <end position="359"/>
    </location>
</feature>
<dbReference type="PANTHER" id="PTHR43791:SF36">
    <property type="entry name" value="TRANSPORTER, PUTATIVE (AFU_ORTHOLOGUE AFUA_6G08340)-RELATED"/>
    <property type="match status" value="1"/>
</dbReference>
<feature type="transmembrane region" description="Helical" evidence="6">
    <location>
        <begin position="371"/>
        <end position="391"/>
    </location>
</feature>
<dbReference type="Proteomes" id="UP000070544">
    <property type="component" value="Unassembled WGS sequence"/>
</dbReference>
<dbReference type="InterPro" id="IPR036259">
    <property type="entry name" value="MFS_trans_sf"/>
</dbReference>
<evidence type="ECO:0000256" key="5">
    <source>
        <dbReference type="ARBA" id="ARBA00023136"/>
    </source>
</evidence>
<keyword evidence="5 6" id="KW-0472">Membrane</keyword>
<evidence type="ECO:0000256" key="4">
    <source>
        <dbReference type="ARBA" id="ARBA00022989"/>
    </source>
</evidence>